<dbReference type="InterPro" id="IPR001463">
    <property type="entry name" value="Na/Ala_symport"/>
</dbReference>
<sequence length="472" mass="49739">MRPVAFEDTVKLVNDYLYGYILLYLLVGVGLVLTVYLGAPQIRHLGAIFKSLSGSRKKSKDQISSFQAFAVGVGTRVGIGNIGGVALALLLGGPGAIFWMWLIALIGMATAFSESSLAQLFKIRHRDGTFRGGPAYYMTIGLGNKTMALIFAAITVLASGVAVPMVQVNAIASVMQENHGIDPWVTALIMMFLLAPVILGGVKKVAQVAEALVPIMALLYLGLAIVVIVVNFSAAGAALGMIFKGAFGWQAGFGGGSGAFFAALLNGARRGLFSNEAGLGTAPNAAGTATTAHPVQQGLVQALGVFVDTILVCTATALLILIALPEKLVGGTADMAGSLTSNALIYVFGSWITPLVTFIIFIFVYTSSFGAYSYGQVALDYIFGDEATSMLYRTFVVIACGWAAMQSLTLVWGISDVLLGLGAIFNLYALIRLAPWTKAILKDWKSQKGSELHFQAKGNPLLPGDVPTDSWD</sequence>
<dbReference type="AlphaFoldDB" id="A0A1D9MJB1"/>
<feature type="transmembrane region" description="Helical" evidence="8">
    <location>
        <begin position="17"/>
        <end position="39"/>
    </location>
</feature>
<accession>A0A1D9MJB1</accession>
<dbReference type="RefSeq" id="WP_071163850.1">
    <property type="nucleotide sequence ID" value="NZ_CP017812.1"/>
</dbReference>
<dbReference type="EMBL" id="CP017812">
    <property type="protein sequence ID" value="AOZ72384.1"/>
    <property type="molecule type" value="Genomic_DNA"/>
</dbReference>
<organism evidence="9 10">
    <name type="scientific">Boudabousia tangfeifanii</name>
    <dbReference type="NCBI Taxonomy" id="1912795"/>
    <lineage>
        <taxon>Bacteria</taxon>
        <taxon>Bacillati</taxon>
        <taxon>Actinomycetota</taxon>
        <taxon>Actinomycetes</taxon>
        <taxon>Actinomycetales</taxon>
        <taxon>Actinomycetaceae</taxon>
        <taxon>Boudabousia</taxon>
    </lineage>
</organism>
<feature type="transmembrane region" description="Helical" evidence="8">
    <location>
        <begin position="211"/>
        <end position="234"/>
    </location>
</feature>
<dbReference type="PRINTS" id="PR00175">
    <property type="entry name" value="NAALASMPORT"/>
</dbReference>
<feature type="transmembrane region" description="Helical" evidence="8">
    <location>
        <begin position="410"/>
        <end position="431"/>
    </location>
</feature>
<dbReference type="PANTHER" id="PTHR30330">
    <property type="entry name" value="AGSS FAMILY TRANSPORTER, SODIUM-ALANINE"/>
    <property type="match status" value="1"/>
</dbReference>
<evidence type="ECO:0000256" key="5">
    <source>
        <dbReference type="ARBA" id="ARBA00022692"/>
    </source>
</evidence>
<keyword evidence="10" id="KW-1185">Reference proteome</keyword>
<feature type="transmembrane region" description="Helical" evidence="8">
    <location>
        <begin position="303"/>
        <end position="324"/>
    </location>
</feature>
<evidence type="ECO:0000313" key="9">
    <source>
        <dbReference type="EMBL" id="AOZ72384.1"/>
    </source>
</evidence>
<gene>
    <name evidence="9" type="ORF">BK816_02960</name>
</gene>
<comment type="similarity">
    <text evidence="2 8">Belongs to the alanine or glycine:cation symporter (AGCS) (TC 2.A.25) family.</text>
</comment>
<dbReference type="STRING" id="1912795.BK816_02960"/>
<feature type="transmembrane region" description="Helical" evidence="8">
    <location>
        <begin position="344"/>
        <end position="366"/>
    </location>
</feature>
<keyword evidence="7 8" id="KW-0472">Membrane</keyword>
<dbReference type="Gene3D" id="1.20.1740.10">
    <property type="entry name" value="Amino acid/polyamine transporter I"/>
    <property type="match status" value="1"/>
</dbReference>
<protein>
    <submittedName>
        <fullName evidence="9">Sodium:alanine symporter family protein</fullName>
    </submittedName>
</protein>
<keyword evidence="3 8" id="KW-0813">Transport</keyword>
<feature type="transmembrane region" description="Helical" evidence="8">
    <location>
        <begin position="66"/>
        <end position="91"/>
    </location>
</feature>
<dbReference type="GO" id="GO:0005886">
    <property type="term" value="C:plasma membrane"/>
    <property type="evidence" value="ECO:0007669"/>
    <property type="project" value="UniProtKB-SubCell"/>
</dbReference>
<evidence type="ECO:0000256" key="2">
    <source>
        <dbReference type="ARBA" id="ARBA00009261"/>
    </source>
</evidence>
<evidence type="ECO:0000256" key="3">
    <source>
        <dbReference type="ARBA" id="ARBA00022448"/>
    </source>
</evidence>
<dbReference type="KEGG" id="avu:BK816_02960"/>
<dbReference type="Proteomes" id="UP000176288">
    <property type="component" value="Chromosome"/>
</dbReference>
<name>A0A1D9MJB1_9ACTO</name>
<reference evidence="9 10" key="1">
    <citation type="submission" date="2016-10" db="EMBL/GenBank/DDBJ databases">
        <title>Actinomyces aegypiusis sp. nov., isolated from the Aegypius monachus in Qinghai Tibet Plateau China.</title>
        <authorList>
            <person name="Wang Y."/>
        </authorList>
    </citation>
    <scope>NUCLEOTIDE SEQUENCE [LARGE SCALE GENOMIC DNA]</scope>
    <source>
        <strain evidence="9 10">VUL4_3</strain>
    </source>
</reference>
<keyword evidence="4 8" id="KW-1003">Cell membrane</keyword>
<evidence type="ECO:0000256" key="4">
    <source>
        <dbReference type="ARBA" id="ARBA00022475"/>
    </source>
</evidence>
<feature type="transmembrane region" description="Helical" evidence="8">
    <location>
        <begin position="387"/>
        <end position="404"/>
    </location>
</feature>
<evidence type="ECO:0000256" key="6">
    <source>
        <dbReference type="ARBA" id="ARBA00022989"/>
    </source>
</evidence>
<dbReference type="GO" id="GO:0005283">
    <property type="term" value="F:amino acid:sodium symporter activity"/>
    <property type="evidence" value="ECO:0007669"/>
    <property type="project" value="InterPro"/>
</dbReference>
<evidence type="ECO:0000256" key="1">
    <source>
        <dbReference type="ARBA" id="ARBA00004651"/>
    </source>
</evidence>
<keyword evidence="5 8" id="KW-0812">Transmembrane</keyword>
<feature type="transmembrane region" description="Helical" evidence="8">
    <location>
        <begin position="97"/>
        <end position="121"/>
    </location>
</feature>
<evidence type="ECO:0000313" key="10">
    <source>
        <dbReference type="Proteomes" id="UP000176288"/>
    </source>
</evidence>
<keyword evidence="6 8" id="KW-1133">Transmembrane helix</keyword>
<dbReference type="Pfam" id="PF01235">
    <property type="entry name" value="Na_Ala_symp"/>
    <property type="match status" value="1"/>
</dbReference>
<dbReference type="NCBIfam" id="TIGR00835">
    <property type="entry name" value="agcS"/>
    <property type="match status" value="1"/>
</dbReference>
<feature type="transmembrane region" description="Helical" evidence="8">
    <location>
        <begin position="246"/>
        <end position="265"/>
    </location>
</feature>
<dbReference type="OrthoDB" id="9806926at2"/>
<dbReference type="PANTHER" id="PTHR30330:SF1">
    <property type="entry name" value="AMINO-ACID CARRIER PROTEIN ALST"/>
    <property type="match status" value="1"/>
</dbReference>
<keyword evidence="8" id="KW-0769">Symport</keyword>
<evidence type="ECO:0000256" key="8">
    <source>
        <dbReference type="RuleBase" id="RU363064"/>
    </source>
</evidence>
<dbReference type="PROSITE" id="PS00873">
    <property type="entry name" value="NA_ALANINE_SYMP"/>
    <property type="match status" value="1"/>
</dbReference>
<feature type="transmembrane region" description="Helical" evidence="8">
    <location>
        <begin position="184"/>
        <end position="202"/>
    </location>
</feature>
<feature type="transmembrane region" description="Helical" evidence="8">
    <location>
        <begin position="148"/>
        <end position="172"/>
    </location>
</feature>
<evidence type="ECO:0000256" key="7">
    <source>
        <dbReference type="ARBA" id="ARBA00023136"/>
    </source>
</evidence>
<comment type="subcellular location">
    <subcellularLocation>
        <location evidence="1 8">Cell membrane</location>
        <topology evidence="1 8">Multi-pass membrane protein</topology>
    </subcellularLocation>
</comment>
<proteinExistence type="inferred from homology"/>